<sequence length="563" mass="65335">MKRKILFFTLFLNCALLSAQEEITAKIIIDEYSNLQVNQIFNQNTKSIYSFPKEISLNPKEAIFLKEKGIFKECEIQNVNNIKFEIVTDKSSITNDFFISDLRYLGVKNDELYKLKKINLDISSNKYKIMFPTQEDLKRNYVRSPKIIAGNFNFFEENGFKVFYLENEKEYLDEMKKANIGMNNSFNYYSKYFGEKSKPRIAFAPLNKPSITNENIIVYDSNVIKGKNRENSISHEIAHIWFGQDGLIIKERPLTEGIAEFLSMQYVISQLGEKQLDKSINERLFNLEGQTSLEALKKNNLDANSTHLLSYDLLPIYFQTRLLNNPNFINELGELYKNNVVKKLIDLNEINIFFKSKGVETISTDEVFPDFFISECSSSEVCITSNSEKNYAVEIGIVDSNNQKSLKTLTFSKEQKVQKINIENNSKIVIDPSYKILQTSRLNDIWSKDENNVFNRNRYFKINSKEDIAFISNEVANYLSRKSENISDKIIKSYQVENKLKDLRSNNSKKLLSGGATSYVEKKNSLFLYFSFNNENTNETTVLKIILKLDSERKSILDIKCEE</sequence>
<comment type="caution">
    <text evidence="2">The sequence shown here is derived from an EMBL/GenBank/DDBJ whole genome shotgun (WGS) entry which is preliminary data.</text>
</comment>
<name>A0ABS2CSN1_9FLAO</name>
<evidence type="ECO:0000313" key="3">
    <source>
        <dbReference type="Proteomes" id="UP000759529"/>
    </source>
</evidence>
<proteinExistence type="predicted"/>
<keyword evidence="1" id="KW-0732">Signal</keyword>
<evidence type="ECO:0000256" key="1">
    <source>
        <dbReference type="SAM" id="SignalP"/>
    </source>
</evidence>
<protein>
    <recommendedName>
        <fullName evidence="4">Peptidase M1 membrane alanine aminopeptidase domain-containing protein</fullName>
    </recommendedName>
</protein>
<keyword evidence="3" id="KW-1185">Reference proteome</keyword>
<gene>
    <name evidence="2" type="ORF">H9X54_001505</name>
</gene>
<reference evidence="2 3" key="1">
    <citation type="submission" date="2021-02" db="EMBL/GenBank/DDBJ databases">
        <authorList>
            <person name="Jung H.S."/>
            <person name="Chun B.H."/>
            <person name="Jeon C.O."/>
        </authorList>
    </citation>
    <scope>NUCLEOTIDE SEQUENCE [LARGE SCALE GENOMIC DNA]</scope>
    <source>
        <strain evidence="2 3">LMG 25203</strain>
    </source>
</reference>
<dbReference type="InterPro" id="IPR027268">
    <property type="entry name" value="Peptidase_M4/M1_CTD_sf"/>
</dbReference>
<dbReference type="Proteomes" id="UP000759529">
    <property type="component" value="Unassembled WGS sequence"/>
</dbReference>
<feature type="chain" id="PRO_5046229585" description="Peptidase M1 membrane alanine aminopeptidase domain-containing protein" evidence="1">
    <location>
        <begin position="20"/>
        <end position="563"/>
    </location>
</feature>
<dbReference type="RefSeq" id="WP_187658742.1">
    <property type="nucleotide sequence ID" value="NZ_JACSOD020000349.1"/>
</dbReference>
<feature type="signal peptide" evidence="1">
    <location>
        <begin position="1"/>
        <end position="19"/>
    </location>
</feature>
<organism evidence="2 3">
    <name type="scientific">Flavobacterium macrobrachii</name>
    <dbReference type="NCBI Taxonomy" id="591204"/>
    <lineage>
        <taxon>Bacteria</taxon>
        <taxon>Pseudomonadati</taxon>
        <taxon>Bacteroidota</taxon>
        <taxon>Flavobacteriia</taxon>
        <taxon>Flavobacteriales</taxon>
        <taxon>Flavobacteriaceae</taxon>
        <taxon>Flavobacterium</taxon>
    </lineage>
</organism>
<evidence type="ECO:0000313" key="2">
    <source>
        <dbReference type="EMBL" id="MBM6497978.1"/>
    </source>
</evidence>
<dbReference type="EMBL" id="JACSOD020000349">
    <property type="protein sequence ID" value="MBM6497978.1"/>
    <property type="molecule type" value="Genomic_DNA"/>
</dbReference>
<evidence type="ECO:0008006" key="4">
    <source>
        <dbReference type="Google" id="ProtNLM"/>
    </source>
</evidence>
<dbReference type="Gene3D" id="1.10.390.10">
    <property type="entry name" value="Neutral Protease Domain 2"/>
    <property type="match status" value="1"/>
</dbReference>
<accession>A0ABS2CSN1</accession>